<keyword evidence="1 6" id="KW-0645">Protease</keyword>
<evidence type="ECO:0000256" key="5">
    <source>
        <dbReference type="ARBA" id="ARBA00023049"/>
    </source>
</evidence>
<evidence type="ECO:0000256" key="1">
    <source>
        <dbReference type="ARBA" id="ARBA00022670"/>
    </source>
</evidence>
<comment type="cofactor">
    <cofactor evidence="6">
        <name>Zn(2+)</name>
        <dbReference type="ChEBI" id="CHEBI:29105"/>
    </cofactor>
    <text evidence="6">Binds 1 zinc ion per subunit.</text>
</comment>
<gene>
    <name evidence="9" type="ORF">N5I32_13260</name>
</gene>
<evidence type="ECO:0000256" key="3">
    <source>
        <dbReference type="ARBA" id="ARBA00022801"/>
    </source>
</evidence>
<keyword evidence="4 6" id="KW-0862">Zinc</keyword>
<evidence type="ECO:0000256" key="7">
    <source>
        <dbReference type="SAM" id="SignalP"/>
    </source>
</evidence>
<comment type="similarity">
    <text evidence="6">Belongs to the peptidase M48 family.</text>
</comment>
<feature type="chain" id="PRO_5046979440" evidence="7">
    <location>
        <begin position="28"/>
        <end position="243"/>
    </location>
</feature>
<keyword evidence="2" id="KW-0479">Metal-binding</keyword>
<dbReference type="InterPro" id="IPR051156">
    <property type="entry name" value="Mito/Outer_Membr_Metalloprot"/>
</dbReference>
<evidence type="ECO:0000256" key="4">
    <source>
        <dbReference type="ARBA" id="ARBA00022833"/>
    </source>
</evidence>
<dbReference type="EMBL" id="JAOCQF010000002">
    <property type="protein sequence ID" value="MCT8330491.1"/>
    <property type="molecule type" value="Genomic_DNA"/>
</dbReference>
<reference evidence="10" key="1">
    <citation type="submission" date="2023-07" db="EMBL/GenBank/DDBJ databases">
        <title>Defluviimonas sediminis sp. nov., isolated from mangrove sediment.</title>
        <authorList>
            <person name="Liu L."/>
            <person name="Li J."/>
            <person name="Huang Y."/>
            <person name="Pan J."/>
            <person name="Li M."/>
        </authorList>
    </citation>
    <scope>NUCLEOTIDE SEQUENCE [LARGE SCALE GENOMIC DNA]</scope>
    <source>
        <strain evidence="10">FT324</strain>
    </source>
</reference>
<evidence type="ECO:0000256" key="6">
    <source>
        <dbReference type="RuleBase" id="RU003983"/>
    </source>
</evidence>
<dbReference type="Pfam" id="PF01435">
    <property type="entry name" value="Peptidase_M48"/>
    <property type="match status" value="1"/>
</dbReference>
<dbReference type="Gene3D" id="3.30.2010.10">
    <property type="entry name" value="Metalloproteases ('zincins'), catalytic domain"/>
    <property type="match status" value="1"/>
</dbReference>
<feature type="signal peptide" evidence="7">
    <location>
        <begin position="1"/>
        <end position="27"/>
    </location>
</feature>
<dbReference type="RefSeq" id="WP_261496354.1">
    <property type="nucleotide sequence ID" value="NZ_JAOCQF010000002.1"/>
</dbReference>
<dbReference type="PANTHER" id="PTHR22726">
    <property type="entry name" value="METALLOENDOPEPTIDASE OMA1"/>
    <property type="match status" value="1"/>
</dbReference>
<name>A0ABT2NNJ9_9RHOB</name>
<proteinExistence type="inferred from homology"/>
<comment type="caution">
    <text evidence="9">The sequence shown here is derived from an EMBL/GenBank/DDBJ whole genome shotgun (WGS) entry which is preliminary data.</text>
</comment>
<accession>A0ABT2NNJ9</accession>
<dbReference type="PANTHER" id="PTHR22726:SF1">
    <property type="entry name" value="METALLOENDOPEPTIDASE OMA1, MITOCHONDRIAL"/>
    <property type="match status" value="1"/>
</dbReference>
<feature type="domain" description="Peptidase M48" evidence="8">
    <location>
        <begin position="84"/>
        <end position="233"/>
    </location>
</feature>
<keyword evidence="7" id="KW-0732">Signal</keyword>
<keyword evidence="5 6" id="KW-0482">Metalloprotease</keyword>
<sequence>MYRPAAPLLFAIAAALLTGCVATTAQAPATLPAAMTVPAGPPVDAATARANFDAVLTRMEPVIEQECRARTRGLNCDYRISIDARPGQPANAYQTRDGAGRPVIAFTSALIADTRNRDELAFVMGHEAAHHIADHIPRQQQTTMAGALFGGLAAALAGADPSTVDMAQNIGASVGARAYSKDHELEADALGTVLTCAAGYSAGRGAAYFARIPDPGDRFLGSHPANSQRMATVGRVSAEIGCR</sequence>
<evidence type="ECO:0000259" key="8">
    <source>
        <dbReference type="Pfam" id="PF01435"/>
    </source>
</evidence>
<dbReference type="PROSITE" id="PS51257">
    <property type="entry name" value="PROKAR_LIPOPROTEIN"/>
    <property type="match status" value="1"/>
</dbReference>
<dbReference type="Proteomes" id="UP001205601">
    <property type="component" value="Unassembled WGS sequence"/>
</dbReference>
<keyword evidence="3 6" id="KW-0378">Hydrolase</keyword>
<dbReference type="CDD" id="cd07324">
    <property type="entry name" value="M48C_Oma1-like"/>
    <property type="match status" value="1"/>
</dbReference>
<evidence type="ECO:0000256" key="2">
    <source>
        <dbReference type="ARBA" id="ARBA00022723"/>
    </source>
</evidence>
<organism evidence="9 10">
    <name type="scientific">Albidovulum sediminis</name>
    <dbReference type="NCBI Taxonomy" id="3066345"/>
    <lineage>
        <taxon>Bacteria</taxon>
        <taxon>Pseudomonadati</taxon>
        <taxon>Pseudomonadota</taxon>
        <taxon>Alphaproteobacteria</taxon>
        <taxon>Rhodobacterales</taxon>
        <taxon>Paracoccaceae</taxon>
        <taxon>Albidovulum</taxon>
    </lineage>
</organism>
<protein>
    <submittedName>
        <fullName evidence="9">M48 family metallopeptidase</fullName>
    </submittedName>
</protein>
<evidence type="ECO:0000313" key="10">
    <source>
        <dbReference type="Proteomes" id="UP001205601"/>
    </source>
</evidence>
<dbReference type="InterPro" id="IPR001915">
    <property type="entry name" value="Peptidase_M48"/>
</dbReference>
<evidence type="ECO:0000313" key="9">
    <source>
        <dbReference type="EMBL" id="MCT8330491.1"/>
    </source>
</evidence>
<keyword evidence="10" id="KW-1185">Reference proteome</keyword>